<proteinExistence type="predicted"/>
<dbReference type="InterPro" id="IPR015943">
    <property type="entry name" value="WD40/YVTN_repeat-like_dom_sf"/>
</dbReference>
<name>A0A7J6A677_AMEME</name>
<organism evidence="1 2">
    <name type="scientific">Ameiurus melas</name>
    <name type="common">Black bullhead</name>
    <name type="synonym">Silurus melas</name>
    <dbReference type="NCBI Taxonomy" id="219545"/>
    <lineage>
        <taxon>Eukaryota</taxon>
        <taxon>Metazoa</taxon>
        <taxon>Chordata</taxon>
        <taxon>Craniata</taxon>
        <taxon>Vertebrata</taxon>
        <taxon>Euteleostomi</taxon>
        <taxon>Actinopterygii</taxon>
        <taxon>Neopterygii</taxon>
        <taxon>Teleostei</taxon>
        <taxon>Ostariophysi</taxon>
        <taxon>Siluriformes</taxon>
        <taxon>Ictaluridae</taxon>
        <taxon>Ameiurus</taxon>
    </lineage>
</organism>
<dbReference type="Proteomes" id="UP000593565">
    <property type="component" value="Unassembled WGS sequence"/>
</dbReference>
<dbReference type="InterPro" id="IPR036322">
    <property type="entry name" value="WD40_repeat_dom_sf"/>
</dbReference>
<dbReference type="Pfam" id="PF00400">
    <property type="entry name" value="WD40"/>
    <property type="match status" value="1"/>
</dbReference>
<dbReference type="InterPro" id="IPR042795">
    <property type="entry name" value="Wdr73"/>
</dbReference>
<gene>
    <name evidence="1" type="ORF">AMELA_G00208660</name>
</gene>
<dbReference type="GO" id="GO:0031122">
    <property type="term" value="P:cytoplasmic microtubule organization"/>
    <property type="evidence" value="ECO:0007669"/>
    <property type="project" value="TreeGrafter"/>
</dbReference>
<protein>
    <recommendedName>
        <fullName evidence="3">WD repeat-containing protein 73</fullName>
    </recommendedName>
</protein>
<dbReference type="GO" id="GO:0005829">
    <property type="term" value="C:cytosol"/>
    <property type="evidence" value="ECO:0007669"/>
    <property type="project" value="TreeGrafter"/>
</dbReference>
<evidence type="ECO:0008006" key="3">
    <source>
        <dbReference type="Google" id="ProtNLM"/>
    </source>
</evidence>
<reference evidence="1 2" key="1">
    <citation type="submission" date="2020-02" db="EMBL/GenBank/DDBJ databases">
        <title>A chromosome-scale genome assembly of the black bullhead catfish (Ameiurus melas).</title>
        <authorList>
            <person name="Wen M."/>
            <person name="Zham M."/>
            <person name="Cabau C."/>
            <person name="Klopp C."/>
            <person name="Donnadieu C."/>
            <person name="Roques C."/>
            <person name="Bouchez O."/>
            <person name="Lampietro C."/>
            <person name="Jouanno E."/>
            <person name="Herpin A."/>
            <person name="Louis A."/>
            <person name="Berthelot C."/>
            <person name="Parey E."/>
            <person name="Roest-Crollius H."/>
            <person name="Braasch I."/>
            <person name="Postlethwait J."/>
            <person name="Robinson-Rechavi M."/>
            <person name="Echchiki A."/>
            <person name="Begum T."/>
            <person name="Montfort J."/>
            <person name="Schartl M."/>
            <person name="Bobe J."/>
            <person name="Guiguen Y."/>
        </authorList>
    </citation>
    <scope>NUCLEOTIDE SEQUENCE [LARGE SCALE GENOMIC DNA]</scope>
    <source>
        <strain evidence="1">M_S1</strain>
        <tissue evidence="1">Blood</tissue>
    </source>
</reference>
<dbReference type="AlphaFoldDB" id="A0A7J6A677"/>
<comment type="caution">
    <text evidence="1">The sequence shown here is derived from an EMBL/GenBank/DDBJ whole genome shotgun (WGS) entry which is preliminary data.</text>
</comment>
<dbReference type="PANTHER" id="PTHR46947">
    <property type="entry name" value="WD REPEAT-CONTAINING PROTEIN 73"/>
    <property type="match status" value="1"/>
</dbReference>
<accession>A0A7J6A677</accession>
<dbReference type="PANTHER" id="PTHR46947:SF1">
    <property type="entry name" value="WD REPEAT-CONTAINING PROTEIN 73"/>
    <property type="match status" value="1"/>
</dbReference>
<dbReference type="SUPFAM" id="SSF50978">
    <property type="entry name" value="WD40 repeat-like"/>
    <property type="match status" value="1"/>
</dbReference>
<dbReference type="InterPro" id="IPR001680">
    <property type="entry name" value="WD40_rpt"/>
</dbReference>
<dbReference type="SMART" id="SM00320">
    <property type="entry name" value="WD40"/>
    <property type="match status" value="4"/>
</dbReference>
<evidence type="ECO:0000313" key="2">
    <source>
        <dbReference type="Proteomes" id="UP000593565"/>
    </source>
</evidence>
<evidence type="ECO:0000313" key="1">
    <source>
        <dbReference type="EMBL" id="KAF4077477.1"/>
    </source>
</evidence>
<dbReference type="GO" id="GO:0000922">
    <property type="term" value="C:spindle pole"/>
    <property type="evidence" value="ECO:0007669"/>
    <property type="project" value="TreeGrafter"/>
</dbReference>
<dbReference type="Gene3D" id="2.130.10.10">
    <property type="entry name" value="YVTN repeat-like/Quinoprotein amine dehydrogenase"/>
    <property type="match status" value="1"/>
</dbReference>
<keyword evidence="2" id="KW-1185">Reference proteome</keyword>
<dbReference type="EMBL" id="JAAGNN010000018">
    <property type="protein sequence ID" value="KAF4077477.1"/>
    <property type="molecule type" value="Genomic_DNA"/>
</dbReference>
<sequence>MDMSSDEADDWFMESLTLYKDLHEFQLEHPTKTIEWTGEKSICVADYSSGKNEILELLLPLKLYAMGNQGLCPERDFKVQHGGFSDEPVECLRHIFGKRCVVTSGRHNSNLQVWDIGEDNSDIIKRTGVINCSHTSATGRKLASGFTEDPSVLHGSTICDIQQTDVASGRMLYAVETDSLDVVSGLQFVNTNTFVICATNGTLYVGDSRDPKINHYALSESTTGSHWAFGLRTQCDPAMCTVARLSSSGQVIVSDLRNPSTPIRQARLNLQQNDPSNEFLTVTWAPALDNHLAVSGFDGSVRIFDTRSWSNGSQMPQPIFVHRGHDLCEEKADTNLVVTTHVWHPGRPRTLLSAASDGSIHVWDWVDKDNESTEKLQKII</sequence>